<dbReference type="InterPro" id="IPR002625">
    <property type="entry name" value="Smr_dom"/>
</dbReference>
<dbReference type="SUPFAM" id="SSF160443">
    <property type="entry name" value="SMR domain-like"/>
    <property type="match status" value="1"/>
</dbReference>
<dbReference type="Gene3D" id="3.30.1370.110">
    <property type="match status" value="1"/>
</dbReference>
<sequence length="288" mass="31662">MSASKLGFPQRLVERAKTFLSPEERRVQELVQELERVRRIAERDGAVAARLKEEALALKATYEKKMQELAARKEKMMAEAQEQALSVVRAARREAEEIIREFKEKLRAEERREQEKAVQAVRERLQRLAAQCTVVPETQEELAPGVLNVGATVYVPRFGQEGTVVDLSKESVTVQVGSFRVALPPGAVRPVAHQRATGAVRMAGAACTVSPTVDLRGQRVEEALTNLERYLDAALLAGLGRVDIIHGYGTGALRAAVREFLLQHPRVRSFRLGGPGEGGPGVTIAELA</sequence>
<dbReference type="InterPro" id="IPR046893">
    <property type="entry name" value="MSSS"/>
</dbReference>
<dbReference type="Pfam" id="PF01713">
    <property type="entry name" value="Smr"/>
    <property type="match status" value="1"/>
</dbReference>
<protein>
    <recommendedName>
        <fullName evidence="2">Smr domain-containing protein</fullName>
    </recommendedName>
</protein>
<dbReference type="AlphaFoldDB" id="A0A7C1FFR6"/>
<comment type="caution">
    <text evidence="3">The sequence shown here is derived from an EMBL/GenBank/DDBJ whole genome shotgun (WGS) entry which is preliminary data.</text>
</comment>
<dbReference type="GO" id="GO:0004519">
    <property type="term" value="F:endonuclease activity"/>
    <property type="evidence" value="ECO:0007669"/>
    <property type="project" value="UniProtKB-KW"/>
</dbReference>
<dbReference type="Pfam" id="PF20297">
    <property type="entry name" value="MSSS"/>
    <property type="match status" value="1"/>
</dbReference>
<dbReference type="EMBL" id="DSMV01000212">
    <property type="protein sequence ID" value="HDW51779.1"/>
    <property type="molecule type" value="Genomic_DNA"/>
</dbReference>
<dbReference type="GO" id="GO:0140664">
    <property type="term" value="F:ATP-dependent DNA damage sensor activity"/>
    <property type="evidence" value="ECO:0007669"/>
    <property type="project" value="InterPro"/>
</dbReference>
<keyword evidence="1" id="KW-0175">Coiled coil</keyword>
<dbReference type="InterPro" id="IPR045076">
    <property type="entry name" value="MutS"/>
</dbReference>
<feature type="coiled-coil region" evidence="1">
    <location>
        <begin position="24"/>
        <end position="131"/>
    </location>
</feature>
<proteinExistence type="predicted"/>
<dbReference type="PANTHER" id="PTHR48466">
    <property type="entry name" value="OS10G0509000 PROTEIN-RELATED"/>
    <property type="match status" value="1"/>
</dbReference>
<feature type="domain" description="Smr" evidence="2">
    <location>
        <begin position="213"/>
        <end position="288"/>
    </location>
</feature>
<evidence type="ECO:0000259" key="2">
    <source>
        <dbReference type="PROSITE" id="PS50828"/>
    </source>
</evidence>
<dbReference type="GO" id="GO:0005524">
    <property type="term" value="F:ATP binding"/>
    <property type="evidence" value="ECO:0007669"/>
    <property type="project" value="InterPro"/>
</dbReference>
<dbReference type="PANTHER" id="PTHR48466:SF1">
    <property type="entry name" value="SMR DOMAIN-CONTAINING PROTEIN"/>
    <property type="match status" value="1"/>
</dbReference>
<dbReference type="CDD" id="cd06503">
    <property type="entry name" value="ATP-synt_Fo_b"/>
    <property type="match status" value="1"/>
</dbReference>
<gene>
    <name evidence="3" type="ORF">ENQ35_03485</name>
</gene>
<dbReference type="GO" id="GO:0030983">
    <property type="term" value="F:mismatched DNA binding"/>
    <property type="evidence" value="ECO:0007669"/>
    <property type="project" value="InterPro"/>
</dbReference>
<name>A0A7C1FFR6_9THEO</name>
<accession>A0A7C1FFR6</accession>
<dbReference type="InterPro" id="IPR036063">
    <property type="entry name" value="Smr_dom_sf"/>
</dbReference>
<dbReference type="PROSITE" id="PS50828">
    <property type="entry name" value="SMR"/>
    <property type="match status" value="1"/>
</dbReference>
<evidence type="ECO:0000256" key="1">
    <source>
        <dbReference type="SAM" id="Coils"/>
    </source>
</evidence>
<dbReference type="SMART" id="SM00463">
    <property type="entry name" value="SMR"/>
    <property type="match status" value="1"/>
</dbReference>
<organism evidence="3">
    <name type="scientific">Ammonifex degensii</name>
    <dbReference type="NCBI Taxonomy" id="42838"/>
    <lineage>
        <taxon>Bacteria</taxon>
        <taxon>Bacillati</taxon>
        <taxon>Bacillota</taxon>
        <taxon>Clostridia</taxon>
        <taxon>Thermoanaerobacterales</taxon>
        <taxon>Thermoanaerobacteraceae</taxon>
        <taxon>Ammonifex</taxon>
    </lineage>
</organism>
<dbReference type="GO" id="GO:0006298">
    <property type="term" value="P:mismatch repair"/>
    <property type="evidence" value="ECO:0007669"/>
    <property type="project" value="InterPro"/>
</dbReference>
<reference evidence="3" key="1">
    <citation type="journal article" date="2020" name="mSystems">
        <title>Genome- and Community-Level Interaction Insights into Carbon Utilization and Element Cycling Functions of Hydrothermarchaeota in Hydrothermal Sediment.</title>
        <authorList>
            <person name="Zhou Z."/>
            <person name="Liu Y."/>
            <person name="Xu W."/>
            <person name="Pan J."/>
            <person name="Luo Z.H."/>
            <person name="Li M."/>
        </authorList>
    </citation>
    <scope>NUCLEOTIDE SEQUENCE [LARGE SCALE GENOMIC DNA]</scope>
    <source>
        <strain evidence="3">SpSt-301</strain>
    </source>
</reference>
<evidence type="ECO:0000313" key="3">
    <source>
        <dbReference type="EMBL" id="HDW51779.1"/>
    </source>
</evidence>